<evidence type="ECO:0000313" key="4">
    <source>
        <dbReference type="Proteomes" id="UP000198211"/>
    </source>
</evidence>
<sequence>MSNAFVATVQPSLDATIHRIAELKENQQRLLKVLEEQNAAIKSNRQLEDAAVVLEKLPFYAKKLQGIKLAMQEISTSTEKMKRRAEDLRIDAQSHAIKKENKRDAQSQWNKLYAAKSSSASAPPGPS</sequence>
<dbReference type="GO" id="GO:0030133">
    <property type="term" value="C:transport vesicle"/>
    <property type="evidence" value="ECO:0007669"/>
    <property type="project" value="TreeGrafter"/>
</dbReference>
<feature type="coiled-coil region" evidence="1">
    <location>
        <begin position="17"/>
        <end position="44"/>
    </location>
</feature>
<evidence type="ECO:0000256" key="1">
    <source>
        <dbReference type="SAM" id="Coils"/>
    </source>
</evidence>
<gene>
    <name evidence="3" type="ORF">PHMEG_0003065</name>
</gene>
<keyword evidence="1" id="KW-0175">Coiled coil</keyword>
<organism evidence="3 4">
    <name type="scientific">Phytophthora megakarya</name>
    <dbReference type="NCBI Taxonomy" id="4795"/>
    <lineage>
        <taxon>Eukaryota</taxon>
        <taxon>Sar</taxon>
        <taxon>Stramenopiles</taxon>
        <taxon>Oomycota</taxon>
        <taxon>Peronosporomycetes</taxon>
        <taxon>Peronosporales</taxon>
        <taxon>Peronosporaceae</taxon>
        <taxon>Phytophthora</taxon>
    </lineage>
</organism>
<keyword evidence="4" id="KW-1185">Reference proteome</keyword>
<evidence type="ECO:0008006" key="5">
    <source>
        <dbReference type="Google" id="ProtNLM"/>
    </source>
</evidence>
<name>A0A225WXE8_9STRA</name>
<dbReference type="PANTHER" id="PTHR31328">
    <property type="entry name" value="BIOGENESIS OF LYSOSOME-RELATED ORGANELLES COMPLEX 1 SUBUNIT 6"/>
    <property type="match status" value="1"/>
</dbReference>
<proteinExistence type="predicted"/>
<feature type="compositionally biased region" description="Low complexity" evidence="2">
    <location>
        <begin position="114"/>
        <end position="127"/>
    </location>
</feature>
<dbReference type="OrthoDB" id="79125at2759"/>
<dbReference type="InterPro" id="IPR028119">
    <property type="entry name" value="Snapin/Pallidin/Snn1"/>
</dbReference>
<evidence type="ECO:0000313" key="3">
    <source>
        <dbReference type="EMBL" id="OWZ22273.1"/>
    </source>
</evidence>
<evidence type="ECO:0000256" key="2">
    <source>
        <dbReference type="SAM" id="MobiDB-lite"/>
    </source>
</evidence>
<dbReference type="GO" id="GO:0031083">
    <property type="term" value="C:BLOC-1 complex"/>
    <property type="evidence" value="ECO:0007669"/>
    <property type="project" value="TreeGrafter"/>
</dbReference>
<comment type="caution">
    <text evidence="3">The sequence shown here is derived from an EMBL/GenBank/DDBJ whole genome shotgun (WGS) entry which is preliminary data.</text>
</comment>
<protein>
    <recommendedName>
        <fullName evidence="5">Biogenesis of lysosome-related organelles complex 1 subunit 6</fullName>
    </recommendedName>
</protein>
<dbReference type="Proteomes" id="UP000198211">
    <property type="component" value="Unassembled WGS sequence"/>
</dbReference>
<dbReference type="EMBL" id="NBNE01000149">
    <property type="protein sequence ID" value="OWZ22273.1"/>
    <property type="molecule type" value="Genomic_DNA"/>
</dbReference>
<dbReference type="PANTHER" id="PTHR31328:SF2">
    <property type="entry name" value="BIOGENESIS OF LYSOSOME-RELATED ORGANELLES COMPLEX 1 SUBUNIT 6"/>
    <property type="match status" value="1"/>
</dbReference>
<feature type="region of interest" description="Disordered" evidence="2">
    <location>
        <begin position="93"/>
        <end position="127"/>
    </location>
</feature>
<feature type="compositionally biased region" description="Basic and acidic residues" evidence="2">
    <location>
        <begin position="93"/>
        <end position="105"/>
    </location>
</feature>
<reference evidence="4" key="1">
    <citation type="submission" date="2017-03" db="EMBL/GenBank/DDBJ databases">
        <title>Phytopthora megakarya and P. palmivora, two closely related causual agents of cacao black pod achieved similar genome size and gene model numbers by different mechanisms.</title>
        <authorList>
            <person name="Ali S."/>
            <person name="Shao J."/>
            <person name="Larry D.J."/>
            <person name="Kronmiller B."/>
            <person name="Shen D."/>
            <person name="Strem M.D."/>
            <person name="Melnick R.L."/>
            <person name="Guiltinan M.J."/>
            <person name="Tyler B.M."/>
            <person name="Meinhardt L.W."/>
            <person name="Bailey B.A."/>
        </authorList>
    </citation>
    <scope>NUCLEOTIDE SEQUENCE [LARGE SCALE GENOMIC DNA]</scope>
    <source>
        <strain evidence="4">zdho120</strain>
    </source>
</reference>
<dbReference type="AlphaFoldDB" id="A0A225WXE8"/>
<dbReference type="Pfam" id="PF14712">
    <property type="entry name" value="Snapin_Pallidin"/>
    <property type="match status" value="1"/>
</dbReference>
<accession>A0A225WXE8</accession>